<keyword evidence="2" id="KW-0378">Hydrolase</keyword>
<dbReference type="PANTHER" id="PTHR48081">
    <property type="entry name" value="AB HYDROLASE SUPERFAMILY PROTEIN C4A8.06C"/>
    <property type="match status" value="1"/>
</dbReference>
<proteinExistence type="inferred from homology"/>
<dbReference type="PROSITE" id="PS01173">
    <property type="entry name" value="LIPASE_GDXG_HIS"/>
    <property type="match status" value="1"/>
</dbReference>
<dbReference type="Proteomes" id="UP000663889">
    <property type="component" value="Unassembled WGS sequence"/>
</dbReference>
<name>A0A815NML0_9BILA</name>
<dbReference type="PANTHER" id="PTHR48081:SF8">
    <property type="entry name" value="ALPHA_BETA HYDROLASE FOLD-3 DOMAIN-CONTAINING PROTEIN-RELATED"/>
    <property type="match status" value="1"/>
</dbReference>
<dbReference type="InterPro" id="IPR050300">
    <property type="entry name" value="GDXG_lipolytic_enzyme"/>
</dbReference>
<dbReference type="Pfam" id="PF07859">
    <property type="entry name" value="Abhydrolase_3"/>
    <property type="match status" value="1"/>
</dbReference>
<evidence type="ECO:0000256" key="2">
    <source>
        <dbReference type="ARBA" id="ARBA00022801"/>
    </source>
</evidence>
<feature type="domain" description="Alpha/beta hydrolase fold-3" evidence="3">
    <location>
        <begin position="232"/>
        <end position="435"/>
    </location>
</feature>
<comment type="caution">
    <text evidence="4">The sequence shown here is derived from an EMBL/GenBank/DDBJ whole genome shotgun (WGS) entry which is preliminary data.</text>
</comment>
<gene>
    <name evidence="4" type="ORF">SEV965_LOCUS32779</name>
</gene>
<dbReference type="InterPro" id="IPR029058">
    <property type="entry name" value="AB_hydrolase_fold"/>
</dbReference>
<dbReference type="SUPFAM" id="SSF53474">
    <property type="entry name" value="alpha/beta-Hydrolases"/>
    <property type="match status" value="1"/>
</dbReference>
<dbReference type="InterPro" id="IPR013094">
    <property type="entry name" value="AB_hydrolase_3"/>
</dbReference>
<evidence type="ECO:0000256" key="1">
    <source>
        <dbReference type="ARBA" id="ARBA00010515"/>
    </source>
</evidence>
<dbReference type="EMBL" id="CAJNOU010004211">
    <property type="protein sequence ID" value="CAF1431719.1"/>
    <property type="molecule type" value="Genomic_DNA"/>
</dbReference>
<reference evidence="4" key="1">
    <citation type="submission" date="2021-02" db="EMBL/GenBank/DDBJ databases">
        <authorList>
            <person name="Nowell W R."/>
        </authorList>
    </citation>
    <scope>NUCLEOTIDE SEQUENCE</scope>
</reference>
<dbReference type="Gene3D" id="3.40.50.1820">
    <property type="entry name" value="alpha/beta hydrolase"/>
    <property type="match status" value="1"/>
</dbReference>
<dbReference type="GO" id="GO:0016787">
    <property type="term" value="F:hydrolase activity"/>
    <property type="evidence" value="ECO:0007669"/>
    <property type="project" value="UniProtKB-KW"/>
</dbReference>
<sequence>MSNYSSFVKSETEFEYTNNELTYESISSINTNIENDEEQLKKKIQFVRIKIYLIQQTSECNKQICVRYVSFDPSLTKVVRRRRVIESIYLHVQQKKNIFEKLIQLFNGTKSSTIYELGLQFLYVYNGLFNYREGHTYLTIDKIKSNNYILLMDPRFNNETLALLQFLAQNPLPQDIEVETLRLYAEDIHQKINKKLHETFKGTIEEKTVKTNSTEIPITIYTPLNVNKDKLVIYFHGGGWVVCSPKTTQTIVNYTADVTKTIWISVEYRLGPEYKYPIWLDDALDVTQHIIQNRTAYGVNETAKIGVAGDSAGGMISASLSHLLKGIDFQILIYAALDILGETPSYKEFANPMYFLTPELMKWYSTHAFHNLDDVKDPRASVLLNRTFEGLPPCLFIVADLDILRDGNLEYQKLLEKAGVQTKLVLMKNVIHLFFTLPGIFPQTCAEATDAIRDFVASI</sequence>
<accession>A0A815NML0</accession>
<evidence type="ECO:0000313" key="4">
    <source>
        <dbReference type="EMBL" id="CAF1431719.1"/>
    </source>
</evidence>
<evidence type="ECO:0000313" key="5">
    <source>
        <dbReference type="Proteomes" id="UP000663889"/>
    </source>
</evidence>
<dbReference type="AlphaFoldDB" id="A0A815NML0"/>
<organism evidence="4 5">
    <name type="scientific">Rotaria sordida</name>
    <dbReference type="NCBI Taxonomy" id="392033"/>
    <lineage>
        <taxon>Eukaryota</taxon>
        <taxon>Metazoa</taxon>
        <taxon>Spiralia</taxon>
        <taxon>Gnathifera</taxon>
        <taxon>Rotifera</taxon>
        <taxon>Eurotatoria</taxon>
        <taxon>Bdelloidea</taxon>
        <taxon>Philodinida</taxon>
        <taxon>Philodinidae</taxon>
        <taxon>Rotaria</taxon>
    </lineage>
</organism>
<dbReference type="InterPro" id="IPR002168">
    <property type="entry name" value="Lipase_GDXG_HIS_AS"/>
</dbReference>
<protein>
    <recommendedName>
        <fullName evidence="3">Alpha/beta hydrolase fold-3 domain-containing protein</fullName>
    </recommendedName>
</protein>
<evidence type="ECO:0000259" key="3">
    <source>
        <dbReference type="Pfam" id="PF07859"/>
    </source>
</evidence>
<comment type="similarity">
    <text evidence="1">Belongs to the 'GDXG' lipolytic enzyme family.</text>
</comment>